<dbReference type="Gene3D" id="3.40.50.1820">
    <property type="entry name" value="alpha/beta hydrolase"/>
    <property type="match status" value="1"/>
</dbReference>
<accession>A0A6N7WBU0</accession>
<sequence length="250" mass="27399">MDINIKRDGLTLRGRLERPDTESKCPAVIIFHGFTGDLGYERDGLFQALADMLTENGIAVVRFDFNGHGKSDGSFTDMNVLNEIEDAIAILEYVRKLDFVTEIYVIGHSQGGVVAGMLAGYYPDVIHKLVLLAPAATLKDDAQKGVCMDAVYDTQHIPDTVCVGGEHVVGGHYFRIAKLLPIYEVTGNYQGPALVIHGIHDAVVDASAAVRYHECLENCRLELMEGIDHGLQGDEYAQMVKAVVNFLCTE</sequence>
<dbReference type="InterPro" id="IPR053145">
    <property type="entry name" value="AB_hydrolase_Est10"/>
</dbReference>
<gene>
    <name evidence="2" type="ORF">FYJ45_06275</name>
</gene>
<dbReference type="Proteomes" id="UP000436047">
    <property type="component" value="Unassembled WGS sequence"/>
</dbReference>
<reference evidence="2 3" key="1">
    <citation type="submission" date="2019-08" db="EMBL/GenBank/DDBJ databases">
        <title>In-depth cultivation of the pig gut microbiome towards novel bacterial diversity and tailored functional studies.</title>
        <authorList>
            <person name="Wylensek D."/>
            <person name="Hitch T.C.A."/>
            <person name="Clavel T."/>
        </authorList>
    </citation>
    <scope>NUCLEOTIDE SEQUENCE [LARGE SCALE GENOMIC DNA]</scope>
    <source>
        <strain evidence="2 3">WCA-389-WT-23B</strain>
    </source>
</reference>
<dbReference type="InterPro" id="IPR022742">
    <property type="entry name" value="Hydrolase_4"/>
</dbReference>
<proteinExistence type="predicted"/>
<dbReference type="EMBL" id="VUMI01000007">
    <property type="protein sequence ID" value="MSS87937.1"/>
    <property type="molecule type" value="Genomic_DNA"/>
</dbReference>
<feature type="domain" description="Serine aminopeptidase S33" evidence="1">
    <location>
        <begin position="26"/>
        <end position="141"/>
    </location>
</feature>
<name>A0A6N7WBU0_9FIRM</name>
<dbReference type="PANTHER" id="PTHR43265">
    <property type="entry name" value="ESTERASE ESTD"/>
    <property type="match status" value="1"/>
</dbReference>
<keyword evidence="3" id="KW-1185">Reference proteome</keyword>
<evidence type="ECO:0000313" key="2">
    <source>
        <dbReference type="EMBL" id="MSS87937.1"/>
    </source>
</evidence>
<dbReference type="GO" id="GO:0052689">
    <property type="term" value="F:carboxylic ester hydrolase activity"/>
    <property type="evidence" value="ECO:0007669"/>
    <property type="project" value="TreeGrafter"/>
</dbReference>
<dbReference type="PANTHER" id="PTHR43265:SF1">
    <property type="entry name" value="ESTERASE ESTD"/>
    <property type="match status" value="1"/>
</dbReference>
<dbReference type="GeneID" id="86052674"/>
<dbReference type="PRINTS" id="PR00111">
    <property type="entry name" value="ABHYDROLASE"/>
</dbReference>
<organism evidence="2 3">
    <name type="scientific">Eisenbergiella porci</name>
    <dbReference type="NCBI Taxonomy" id="2652274"/>
    <lineage>
        <taxon>Bacteria</taxon>
        <taxon>Bacillati</taxon>
        <taxon>Bacillota</taxon>
        <taxon>Clostridia</taxon>
        <taxon>Lachnospirales</taxon>
        <taxon>Lachnospiraceae</taxon>
        <taxon>Eisenbergiella</taxon>
    </lineage>
</organism>
<dbReference type="Pfam" id="PF12146">
    <property type="entry name" value="Hydrolase_4"/>
    <property type="match status" value="1"/>
</dbReference>
<evidence type="ECO:0000313" key="3">
    <source>
        <dbReference type="Proteomes" id="UP000436047"/>
    </source>
</evidence>
<dbReference type="AlphaFoldDB" id="A0A6N7WBU0"/>
<protein>
    <submittedName>
        <fullName evidence="2">Lysophospholipase</fullName>
    </submittedName>
</protein>
<dbReference type="RefSeq" id="WP_154463920.1">
    <property type="nucleotide sequence ID" value="NZ_JAXDZL010000001.1"/>
</dbReference>
<dbReference type="InterPro" id="IPR000073">
    <property type="entry name" value="AB_hydrolase_1"/>
</dbReference>
<dbReference type="SUPFAM" id="SSF53474">
    <property type="entry name" value="alpha/beta-Hydrolases"/>
    <property type="match status" value="1"/>
</dbReference>
<comment type="caution">
    <text evidence="2">The sequence shown here is derived from an EMBL/GenBank/DDBJ whole genome shotgun (WGS) entry which is preliminary data.</text>
</comment>
<evidence type="ECO:0000259" key="1">
    <source>
        <dbReference type="Pfam" id="PF12146"/>
    </source>
</evidence>
<dbReference type="InterPro" id="IPR029058">
    <property type="entry name" value="AB_hydrolase_fold"/>
</dbReference>